<dbReference type="InterPro" id="IPR000073">
    <property type="entry name" value="AB_hydrolase_1"/>
</dbReference>
<dbReference type="RefSeq" id="WP_183345515.1">
    <property type="nucleotide sequence ID" value="NZ_JACHNU010000010.1"/>
</dbReference>
<dbReference type="InterPro" id="IPR050266">
    <property type="entry name" value="AB_hydrolase_sf"/>
</dbReference>
<name>A0A840IM20_9ACTN</name>
<dbReference type="Pfam" id="PF00561">
    <property type="entry name" value="Abhydrolase_1"/>
    <property type="match status" value="1"/>
</dbReference>
<organism evidence="2 3">
    <name type="scientific">Conexibacter arvalis</name>
    <dbReference type="NCBI Taxonomy" id="912552"/>
    <lineage>
        <taxon>Bacteria</taxon>
        <taxon>Bacillati</taxon>
        <taxon>Actinomycetota</taxon>
        <taxon>Thermoleophilia</taxon>
        <taxon>Solirubrobacterales</taxon>
        <taxon>Conexibacteraceae</taxon>
        <taxon>Conexibacter</taxon>
    </lineage>
</organism>
<proteinExistence type="predicted"/>
<dbReference type="Gene3D" id="3.40.50.1820">
    <property type="entry name" value="alpha/beta hydrolase"/>
    <property type="match status" value="1"/>
</dbReference>
<dbReference type="EMBL" id="JACHNU010000010">
    <property type="protein sequence ID" value="MBB4664988.1"/>
    <property type="molecule type" value="Genomic_DNA"/>
</dbReference>
<evidence type="ECO:0000259" key="1">
    <source>
        <dbReference type="Pfam" id="PF00561"/>
    </source>
</evidence>
<feature type="domain" description="AB hydrolase-1" evidence="1">
    <location>
        <begin position="52"/>
        <end position="274"/>
    </location>
</feature>
<accession>A0A840IM20</accession>
<evidence type="ECO:0000313" key="2">
    <source>
        <dbReference type="EMBL" id="MBB4664988.1"/>
    </source>
</evidence>
<keyword evidence="3" id="KW-1185">Reference proteome</keyword>
<dbReference type="PANTHER" id="PTHR43798:SF33">
    <property type="entry name" value="HYDROLASE, PUTATIVE (AFU_ORTHOLOGUE AFUA_2G14860)-RELATED"/>
    <property type="match status" value="1"/>
</dbReference>
<evidence type="ECO:0000313" key="3">
    <source>
        <dbReference type="Proteomes" id="UP000585272"/>
    </source>
</evidence>
<dbReference type="PRINTS" id="PR00111">
    <property type="entry name" value="ABHYDROLASE"/>
</dbReference>
<dbReference type="GO" id="GO:0016020">
    <property type="term" value="C:membrane"/>
    <property type="evidence" value="ECO:0007669"/>
    <property type="project" value="TreeGrafter"/>
</dbReference>
<dbReference type="InterPro" id="IPR029058">
    <property type="entry name" value="AB_hydrolase_fold"/>
</dbReference>
<dbReference type="AlphaFoldDB" id="A0A840IM20"/>
<dbReference type="PANTHER" id="PTHR43798">
    <property type="entry name" value="MONOACYLGLYCEROL LIPASE"/>
    <property type="match status" value="1"/>
</dbReference>
<dbReference type="SUPFAM" id="SSF53474">
    <property type="entry name" value="alpha/beta-Hydrolases"/>
    <property type="match status" value="1"/>
</dbReference>
<reference evidence="2 3" key="1">
    <citation type="submission" date="2020-08" db="EMBL/GenBank/DDBJ databases">
        <title>Genomic Encyclopedia of Archaeal and Bacterial Type Strains, Phase II (KMG-II): from individual species to whole genera.</title>
        <authorList>
            <person name="Goeker M."/>
        </authorList>
    </citation>
    <scope>NUCLEOTIDE SEQUENCE [LARGE SCALE GENOMIC DNA]</scope>
    <source>
        <strain evidence="2 3">DSM 23288</strain>
    </source>
</reference>
<gene>
    <name evidence="2" type="ORF">BDZ31_004607</name>
</gene>
<protein>
    <submittedName>
        <fullName evidence="2">Pimeloyl-ACP methyl ester carboxylesterase</fullName>
    </submittedName>
</protein>
<dbReference type="GO" id="GO:0003824">
    <property type="term" value="F:catalytic activity"/>
    <property type="evidence" value="ECO:0007669"/>
    <property type="project" value="UniProtKB-ARBA"/>
</dbReference>
<dbReference type="Proteomes" id="UP000585272">
    <property type="component" value="Unassembled WGS sequence"/>
</dbReference>
<comment type="caution">
    <text evidence="2">The sequence shown here is derived from an EMBL/GenBank/DDBJ whole genome shotgun (WGS) entry which is preliminary data.</text>
</comment>
<sequence>MASGRPLAELALARGRCLRIGSPLVEVTEHTGELAGQPVFWRSAPAEGAPALYVHGVPTSSDDWLPFLPLTGGLAPDLPGFGRSGKGGQNDYSLHGIASFVERFLEMVGVERVKLVVHDWGGAALAWAIANPERVERLVIVNAVPLLPGYRWHWIARTWRLPLAGEMAMGLTLKATMRQVLRPAFAGPVPRAFVDAAWRHFDQGTQRAILRLYRSAPEASLAEAGAGLSHLDAPALVVWGAHDPYLPPRLGDEYAARLRNARVEHVTDAGHWPWVDRADLIARIAAFLQDN</sequence>